<dbReference type="Proteomes" id="UP000051311">
    <property type="component" value="Unassembled WGS sequence"/>
</dbReference>
<protein>
    <submittedName>
        <fullName evidence="2">ABC transporter</fullName>
    </submittedName>
</protein>
<gene>
    <name evidence="2" type="ORF">FC37_GL001187</name>
</gene>
<dbReference type="eggNOG" id="ENOG50309I3">
    <property type="taxonomic scope" value="Bacteria"/>
</dbReference>
<dbReference type="PATRIC" id="fig|1423748.3.peg.1246"/>
<accession>A0A0R1NXN0</accession>
<organism evidence="2 3">
    <name type="scientific">Lactobacillus gallinarum DSM 10532 = JCM 2011</name>
    <dbReference type="NCBI Taxonomy" id="1423748"/>
    <lineage>
        <taxon>Bacteria</taxon>
        <taxon>Bacillati</taxon>
        <taxon>Bacillota</taxon>
        <taxon>Bacilli</taxon>
        <taxon>Lactobacillales</taxon>
        <taxon>Lactobacillaceae</taxon>
        <taxon>Lactobacillus</taxon>
    </lineage>
</organism>
<proteinExistence type="predicted"/>
<evidence type="ECO:0000256" key="1">
    <source>
        <dbReference type="SAM" id="SignalP"/>
    </source>
</evidence>
<reference evidence="2 3" key="1">
    <citation type="journal article" date="2015" name="Genome Announc.">
        <title>Expanding the biotechnology potential of lactobacilli through comparative genomics of 213 strains and associated genera.</title>
        <authorList>
            <person name="Sun Z."/>
            <person name="Harris H.M."/>
            <person name="McCann A."/>
            <person name="Guo C."/>
            <person name="Argimon S."/>
            <person name="Zhang W."/>
            <person name="Yang X."/>
            <person name="Jeffery I.B."/>
            <person name="Cooney J.C."/>
            <person name="Kagawa T.F."/>
            <person name="Liu W."/>
            <person name="Song Y."/>
            <person name="Salvetti E."/>
            <person name="Wrobel A."/>
            <person name="Rasinkangas P."/>
            <person name="Parkhill J."/>
            <person name="Rea M.C."/>
            <person name="O'Sullivan O."/>
            <person name="Ritari J."/>
            <person name="Douillard F.P."/>
            <person name="Paul Ross R."/>
            <person name="Yang R."/>
            <person name="Briner A.E."/>
            <person name="Felis G.E."/>
            <person name="de Vos W.M."/>
            <person name="Barrangou R."/>
            <person name="Klaenhammer T.R."/>
            <person name="Caufield P.W."/>
            <person name="Cui Y."/>
            <person name="Zhang H."/>
            <person name="O'Toole P.W."/>
        </authorList>
    </citation>
    <scope>NUCLEOTIDE SEQUENCE [LARGE SCALE GENOMIC DNA]</scope>
    <source>
        <strain evidence="2 3">DSM 10532</strain>
    </source>
</reference>
<sequence>MSKKILVLIFLIATALNLSACSQNSTQHDKSVDNNTQKQVSKNLTANKLTKTSQASAITIYAAMKYKGKWQDAYKQAVKNHLSISIKSKTGFSRIFKGQGYIYQVTGNGKEQNTFYTLKKDEVSFFNHKKKIATVSLNSILTFLNDHQKSEEVKRLSAKTVLGARITSNKYGVKGDAGLAYIPKKLRGIWYNKKGKKLVITAHTIEGEEIHRISTAVVTTESFQQTKHWARARIENINGIDCYHVQSLGAQNFGFLYTVQKNGRNPAVVTYSVDTGDYLDSYWKSTTIAKNNVNAEFKSLK</sequence>
<evidence type="ECO:0000313" key="2">
    <source>
        <dbReference type="EMBL" id="KRL21699.1"/>
    </source>
</evidence>
<dbReference type="AlphaFoldDB" id="A0A0R1NXN0"/>
<dbReference type="OrthoDB" id="2314857at2"/>
<name>A0A0R1NXN0_9LACO</name>
<dbReference type="RefSeq" id="WP_025005347.1">
    <property type="nucleotide sequence ID" value="NZ_AZEL01000044.1"/>
</dbReference>
<dbReference type="EMBL" id="AZEL01000044">
    <property type="protein sequence ID" value="KRL21699.1"/>
    <property type="molecule type" value="Genomic_DNA"/>
</dbReference>
<evidence type="ECO:0000313" key="3">
    <source>
        <dbReference type="Proteomes" id="UP000051311"/>
    </source>
</evidence>
<feature type="chain" id="PRO_5038486643" evidence="1">
    <location>
        <begin position="21"/>
        <end position="301"/>
    </location>
</feature>
<comment type="caution">
    <text evidence="2">The sequence shown here is derived from an EMBL/GenBank/DDBJ whole genome shotgun (WGS) entry which is preliminary data.</text>
</comment>
<feature type="signal peptide" evidence="1">
    <location>
        <begin position="1"/>
        <end position="20"/>
    </location>
</feature>
<keyword evidence="1" id="KW-0732">Signal</keyword>
<dbReference type="STRING" id="1423748.FC37_GL001187"/>